<evidence type="ECO:0000313" key="2">
    <source>
        <dbReference type="Proteomes" id="UP000039324"/>
    </source>
</evidence>
<dbReference type="EMBL" id="CDSF01000090">
    <property type="protein sequence ID" value="CEO99107.1"/>
    <property type="molecule type" value="Genomic_DNA"/>
</dbReference>
<gene>
    <name evidence="1" type="ORF">PBRA_001012</name>
</gene>
<proteinExistence type="predicted"/>
<keyword evidence="2" id="KW-1185">Reference proteome</keyword>
<name>A0A0G4IV80_PLABS</name>
<protein>
    <submittedName>
        <fullName evidence="1">Uncharacterized protein</fullName>
    </submittedName>
</protein>
<reference evidence="1 2" key="1">
    <citation type="submission" date="2015-02" db="EMBL/GenBank/DDBJ databases">
        <authorList>
            <person name="Chooi Y.-H."/>
        </authorList>
    </citation>
    <scope>NUCLEOTIDE SEQUENCE [LARGE SCALE GENOMIC DNA]</scope>
    <source>
        <strain evidence="1">E3</strain>
    </source>
</reference>
<dbReference type="Proteomes" id="UP000039324">
    <property type="component" value="Unassembled WGS sequence"/>
</dbReference>
<organism evidence="1 2">
    <name type="scientific">Plasmodiophora brassicae</name>
    <name type="common">Clubroot disease agent</name>
    <dbReference type="NCBI Taxonomy" id="37360"/>
    <lineage>
        <taxon>Eukaryota</taxon>
        <taxon>Sar</taxon>
        <taxon>Rhizaria</taxon>
        <taxon>Endomyxa</taxon>
        <taxon>Phytomyxea</taxon>
        <taxon>Plasmodiophorida</taxon>
        <taxon>Plasmodiophoridae</taxon>
        <taxon>Plasmodiophora</taxon>
    </lineage>
</organism>
<sequence>MRAVAATNPRAWAGFEGKRVSGVSKAKTIQECDLIQYCYDQDRTSSRSTNRSEKFILVDRQADSDTLAEAFIRYEKGRLGNERALCTWRCGD</sequence>
<dbReference type="AlphaFoldDB" id="A0A0G4IV80"/>
<evidence type="ECO:0000313" key="1">
    <source>
        <dbReference type="EMBL" id="CEO99107.1"/>
    </source>
</evidence>
<accession>A0A0G4IV80</accession>